<evidence type="ECO:0000313" key="2">
    <source>
        <dbReference type="EMBL" id="MPM72697.1"/>
    </source>
</evidence>
<evidence type="ECO:0000256" key="1">
    <source>
        <dbReference type="SAM" id="MobiDB-lite"/>
    </source>
</evidence>
<protein>
    <submittedName>
        <fullName evidence="2">Uncharacterized protein</fullName>
    </submittedName>
</protein>
<proteinExistence type="predicted"/>
<reference evidence="2" key="1">
    <citation type="submission" date="2019-08" db="EMBL/GenBank/DDBJ databases">
        <authorList>
            <person name="Kucharzyk K."/>
            <person name="Murdoch R.W."/>
            <person name="Higgins S."/>
            <person name="Loffler F."/>
        </authorList>
    </citation>
    <scope>NUCLEOTIDE SEQUENCE</scope>
</reference>
<organism evidence="2">
    <name type="scientific">bioreactor metagenome</name>
    <dbReference type="NCBI Taxonomy" id="1076179"/>
    <lineage>
        <taxon>unclassified sequences</taxon>
        <taxon>metagenomes</taxon>
        <taxon>ecological metagenomes</taxon>
    </lineage>
</organism>
<accession>A0A645C6A7</accession>
<feature type="region of interest" description="Disordered" evidence="1">
    <location>
        <begin position="113"/>
        <end position="143"/>
    </location>
</feature>
<sequence length="161" mass="17221">MVPAAPSLFSTTTGTPSACDNGCANTRAAMSLEPPAENPTTSVMGRCGKLSACAHAGDTNAEVVAIRTAAEVRVVLLIDMGLSPWFFIWCGCLGCRCVVPVALSGQRSGVALRRRPEQGPGRISTMSEPGLHPVRARQVQRTSAPVARRSLDWSRSRWRCR</sequence>
<dbReference type="EMBL" id="VSSQ01024903">
    <property type="protein sequence ID" value="MPM72697.1"/>
    <property type="molecule type" value="Genomic_DNA"/>
</dbReference>
<comment type="caution">
    <text evidence="2">The sequence shown here is derived from an EMBL/GenBank/DDBJ whole genome shotgun (WGS) entry which is preliminary data.</text>
</comment>
<name>A0A645C6A7_9ZZZZ</name>
<dbReference type="AlphaFoldDB" id="A0A645C6A7"/>
<gene>
    <name evidence="2" type="ORF">SDC9_119673</name>
</gene>